<protein>
    <submittedName>
        <fullName evidence="2">DNA-binding protein with PD1-like motif</fullName>
    </submittedName>
</protein>
<proteinExistence type="predicted"/>
<evidence type="ECO:0000313" key="2">
    <source>
        <dbReference type="EMBL" id="MBM7587163.1"/>
    </source>
</evidence>
<keyword evidence="3" id="KW-1185">Reference proteome</keyword>
<dbReference type="PANTHER" id="PTHR34988:SF1">
    <property type="entry name" value="DNA-BINDING PROTEIN"/>
    <property type="match status" value="1"/>
</dbReference>
<name>A0ABS2NH66_9BACI</name>
<sequence length="175" mass="19284">MDKQGGQTAMVENIHNHSVYDEENGLIFGSLTKGSDLMEGIIQEYEKYDVHSGVVTCIGSLSQAAFVYLQNDESGKLSYSELLFEEGPIELIKGSGFLCENKHGQTDFHLHALFGNQHGKLFGGHIFPGKNPTLITVEFSIQVGKGIEAVRTFKPQLGFQTITFQKGESELGDIR</sequence>
<dbReference type="InterPro" id="IPR005175">
    <property type="entry name" value="PPC_dom"/>
</dbReference>
<dbReference type="PANTHER" id="PTHR34988">
    <property type="entry name" value="PROTEIN, PUTATIVE-RELATED"/>
    <property type="match status" value="1"/>
</dbReference>
<dbReference type="EMBL" id="JAFBDZ010000004">
    <property type="protein sequence ID" value="MBM7587163.1"/>
    <property type="molecule type" value="Genomic_DNA"/>
</dbReference>
<comment type="caution">
    <text evidence="2">The sequence shown here is derived from an EMBL/GenBank/DDBJ whole genome shotgun (WGS) entry which is preliminary data.</text>
</comment>
<dbReference type="CDD" id="cd11378">
    <property type="entry name" value="DUF296"/>
    <property type="match status" value="1"/>
</dbReference>
<evidence type="ECO:0000313" key="3">
    <source>
        <dbReference type="Proteomes" id="UP001646157"/>
    </source>
</evidence>
<dbReference type="RefSeq" id="WP_205174365.1">
    <property type="nucleotide sequence ID" value="NZ_JAFBDZ010000004.1"/>
</dbReference>
<dbReference type="Proteomes" id="UP001646157">
    <property type="component" value="Unassembled WGS sequence"/>
</dbReference>
<accession>A0ABS2NH66</accession>
<reference evidence="2 3" key="1">
    <citation type="submission" date="2021-01" db="EMBL/GenBank/DDBJ databases">
        <title>Genomic Encyclopedia of Type Strains, Phase IV (KMG-IV): sequencing the most valuable type-strain genomes for metagenomic binning, comparative biology and taxonomic classification.</title>
        <authorList>
            <person name="Goeker M."/>
        </authorList>
    </citation>
    <scope>NUCLEOTIDE SEQUENCE [LARGE SCALE GENOMIC DNA]</scope>
    <source>
        <strain evidence="2 3">DSM 24834</strain>
    </source>
</reference>
<gene>
    <name evidence="2" type="ORF">JOC86_003736</name>
</gene>
<dbReference type="Gene3D" id="3.30.1330.80">
    <property type="entry name" value="Hypothetical protein, similar to alpha- acetolactate decarboxylase, domain 2"/>
    <property type="match status" value="1"/>
</dbReference>
<dbReference type="PROSITE" id="PS51742">
    <property type="entry name" value="PPC"/>
    <property type="match status" value="1"/>
</dbReference>
<feature type="domain" description="PPC" evidence="1">
    <location>
        <begin position="21"/>
        <end position="165"/>
    </location>
</feature>
<dbReference type="SUPFAM" id="SSF117856">
    <property type="entry name" value="AF0104/ALDC/Ptd012-like"/>
    <property type="match status" value="1"/>
</dbReference>
<dbReference type="Pfam" id="PF03479">
    <property type="entry name" value="PCC"/>
    <property type="match status" value="1"/>
</dbReference>
<evidence type="ECO:0000259" key="1">
    <source>
        <dbReference type="PROSITE" id="PS51742"/>
    </source>
</evidence>
<organism evidence="2 3">
    <name type="scientific">Rossellomorea pakistanensis</name>
    <dbReference type="NCBI Taxonomy" id="992288"/>
    <lineage>
        <taxon>Bacteria</taxon>
        <taxon>Bacillati</taxon>
        <taxon>Bacillota</taxon>
        <taxon>Bacilli</taxon>
        <taxon>Bacillales</taxon>
        <taxon>Bacillaceae</taxon>
        <taxon>Rossellomorea</taxon>
    </lineage>
</organism>